<dbReference type="Proteomes" id="UP000004810">
    <property type="component" value="Unassembled WGS sequence"/>
</dbReference>
<sequence>MTSVIESDPHEVEHVEDDRFRGEGKIIDEQDREEHFVKPLHTYYCHCGQGRVEMTSVIESDPHEVEHVEDDRFRGEGKIIDEQDREEHFVKPLHTYYCHCGQVHNSFPLLSEERLEGSHF</sequence>
<dbReference type="EMBL" id="ADBV01013079">
    <property type="protein sequence ID" value="EJW73972.1"/>
    <property type="molecule type" value="Genomic_DNA"/>
</dbReference>
<evidence type="ECO:0000313" key="1">
    <source>
        <dbReference type="EMBL" id="EJW73972.1"/>
    </source>
</evidence>
<organism evidence="1 2">
    <name type="scientific">Wuchereria bancrofti</name>
    <dbReference type="NCBI Taxonomy" id="6293"/>
    <lineage>
        <taxon>Eukaryota</taxon>
        <taxon>Metazoa</taxon>
        <taxon>Ecdysozoa</taxon>
        <taxon>Nematoda</taxon>
        <taxon>Chromadorea</taxon>
        <taxon>Rhabditida</taxon>
        <taxon>Spirurina</taxon>
        <taxon>Spiruromorpha</taxon>
        <taxon>Filarioidea</taxon>
        <taxon>Onchocercidae</taxon>
        <taxon>Wuchereria</taxon>
    </lineage>
</organism>
<gene>
    <name evidence="1" type="ORF">WUBG_15120</name>
</gene>
<protein>
    <submittedName>
        <fullName evidence="1">Uncharacterized protein</fullName>
    </submittedName>
</protein>
<reference evidence="2" key="1">
    <citation type="submission" date="2012-08" db="EMBL/GenBank/DDBJ databases">
        <title>The Genome Sequence of Wuchereria bancrofti.</title>
        <authorList>
            <person name="Nutman T.B."/>
            <person name="Fink D.L."/>
            <person name="Russ C."/>
            <person name="Young S."/>
            <person name="Zeng Q."/>
            <person name="Koehrsen M."/>
            <person name="Alvarado L."/>
            <person name="Berlin A."/>
            <person name="Chapman S.B."/>
            <person name="Chen Z."/>
            <person name="Freedman E."/>
            <person name="Gellesch M."/>
            <person name="Goldberg J."/>
            <person name="Griggs A."/>
            <person name="Gujja S."/>
            <person name="Heilman E.R."/>
            <person name="Heiman D."/>
            <person name="Hepburn T."/>
            <person name="Howarth C."/>
            <person name="Jen D."/>
            <person name="Larson L."/>
            <person name="Lewis B."/>
            <person name="Mehta T."/>
            <person name="Park D."/>
            <person name="Pearson M."/>
            <person name="Roberts A."/>
            <person name="Saif S."/>
            <person name="Shea T."/>
            <person name="Shenoy N."/>
            <person name="Sisk P."/>
            <person name="Stolte C."/>
            <person name="Sykes S."/>
            <person name="Walk T."/>
            <person name="White J."/>
            <person name="Yandava C."/>
            <person name="Haas B."/>
            <person name="Henn M.R."/>
            <person name="Nusbaum C."/>
            <person name="Birren B."/>
        </authorList>
    </citation>
    <scope>NUCLEOTIDE SEQUENCE [LARGE SCALE GENOMIC DNA]</scope>
    <source>
        <strain evidence="2">NA</strain>
    </source>
</reference>
<name>J9EAE1_WUCBA</name>
<accession>J9EAE1</accession>
<comment type="caution">
    <text evidence="1">The sequence shown here is derived from an EMBL/GenBank/DDBJ whole genome shotgun (WGS) entry which is preliminary data.</text>
</comment>
<evidence type="ECO:0000313" key="2">
    <source>
        <dbReference type="Proteomes" id="UP000004810"/>
    </source>
</evidence>
<dbReference type="AlphaFoldDB" id="J9EAE1"/>
<proteinExistence type="predicted"/>